<dbReference type="InterPro" id="IPR050967">
    <property type="entry name" value="Thiamine_Salvage_TenA"/>
</dbReference>
<dbReference type="EMBL" id="RCHS01001049">
    <property type="protein sequence ID" value="RMX55452.1"/>
    <property type="molecule type" value="Genomic_DNA"/>
</dbReference>
<comment type="caution">
    <text evidence="2">The sequence shown here is derived from an EMBL/GenBank/DDBJ whole genome shotgun (WGS) entry which is preliminary data.</text>
</comment>
<evidence type="ECO:0000313" key="3">
    <source>
        <dbReference type="Proteomes" id="UP000275408"/>
    </source>
</evidence>
<protein>
    <recommendedName>
        <fullName evidence="4">Phosphoserine phosphatase</fullName>
    </recommendedName>
</protein>
<name>A0A3M6UP90_POCDA</name>
<dbReference type="InterPro" id="IPR023214">
    <property type="entry name" value="HAD_sf"/>
</dbReference>
<evidence type="ECO:0000256" key="1">
    <source>
        <dbReference type="SAM" id="Phobius"/>
    </source>
</evidence>
<dbReference type="SUPFAM" id="SSF56784">
    <property type="entry name" value="HAD-like"/>
    <property type="match status" value="1"/>
</dbReference>
<dbReference type="PANTHER" id="PTHR43198:SF2">
    <property type="entry name" value="SI:CH1073-67J19.1-RELATED"/>
    <property type="match status" value="1"/>
</dbReference>
<dbReference type="STRING" id="46731.A0A3M6UP90"/>
<gene>
    <name evidence="2" type="ORF">pdam_00019373</name>
</gene>
<dbReference type="GO" id="GO:0005829">
    <property type="term" value="C:cytosol"/>
    <property type="evidence" value="ECO:0007669"/>
    <property type="project" value="TreeGrafter"/>
</dbReference>
<reference evidence="2 3" key="1">
    <citation type="journal article" date="2018" name="Sci. Rep.">
        <title>Comparative analysis of the Pocillopora damicornis genome highlights role of immune system in coral evolution.</title>
        <authorList>
            <person name="Cunning R."/>
            <person name="Bay R.A."/>
            <person name="Gillette P."/>
            <person name="Baker A.C."/>
            <person name="Traylor-Knowles N."/>
        </authorList>
    </citation>
    <scope>NUCLEOTIDE SEQUENCE [LARGE SCALE GENOMIC DNA]</scope>
    <source>
        <strain evidence="2">RSMAS</strain>
        <tissue evidence="2">Whole animal</tissue>
    </source>
</reference>
<dbReference type="OrthoDB" id="10255128at2759"/>
<dbReference type="Gene3D" id="3.40.50.1000">
    <property type="entry name" value="HAD superfamily/HAD-like"/>
    <property type="match status" value="1"/>
</dbReference>
<dbReference type="InterPro" id="IPR036412">
    <property type="entry name" value="HAD-like_sf"/>
</dbReference>
<evidence type="ECO:0000313" key="2">
    <source>
        <dbReference type="EMBL" id="RMX55452.1"/>
    </source>
</evidence>
<dbReference type="Proteomes" id="UP000275408">
    <property type="component" value="Unassembled WGS sequence"/>
</dbReference>
<dbReference type="OMA" id="VISFNWS"/>
<dbReference type="AlphaFoldDB" id="A0A3M6UP90"/>
<dbReference type="PANTHER" id="PTHR43198">
    <property type="entry name" value="BIFUNCTIONAL TH2 PROTEIN"/>
    <property type="match status" value="1"/>
</dbReference>
<keyword evidence="3" id="KW-1185">Reference proteome</keyword>
<sequence length="354" mass="39378">MLVRGKFRAKLSQFYKFNGLGSFGLIAKASFSVVVIMAAVMDTGFASSPSMACEADWMGLKVNLFAFDFDGTCTQKDTTSLLYKASERYRSSTQAEMKIIDERWIEIGTIYWKGLQETVSRSMALHTDPNSLPSFNERGLRSFLQEVNKYNMAMMKKVEASEILKGISKEGIKEIAKEVKLSPGCLNVLNHINLPLHLISVNWCQELIQANLDHLRHVNIFANSFPLEGELSSGHVGKKVTSPFDKETIFQDLVHKLSTDSSNGISVFVGDSIGDILAMLKADVGIVVGKSHTLRKVAKAFGIKLLPLQEIQKMTGNGCQEFATPKERGILFEAPSWNEIGFTLFGTRYIPNKF</sequence>
<feature type="transmembrane region" description="Helical" evidence="1">
    <location>
        <begin position="20"/>
        <end position="41"/>
    </location>
</feature>
<keyword evidence="1" id="KW-0812">Transmembrane</keyword>
<evidence type="ECO:0008006" key="4">
    <source>
        <dbReference type="Google" id="ProtNLM"/>
    </source>
</evidence>
<proteinExistence type="predicted"/>
<keyword evidence="1" id="KW-1133">Transmembrane helix</keyword>
<keyword evidence="1" id="KW-0472">Membrane</keyword>
<organism evidence="2 3">
    <name type="scientific">Pocillopora damicornis</name>
    <name type="common">Cauliflower coral</name>
    <name type="synonym">Millepora damicornis</name>
    <dbReference type="NCBI Taxonomy" id="46731"/>
    <lineage>
        <taxon>Eukaryota</taxon>
        <taxon>Metazoa</taxon>
        <taxon>Cnidaria</taxon>
        <taxon>Anthozoa</taxon>
        <taxon>Hexacorallia</taxon>
        <taxon>Scleractinia</taxon>
        <taxon>Astrocoeniina</taxon>
        <taxon>Pocilloporidae</taxon>
        <taxon>Pocillopora</taxon>
    </lineage>
</organism>
<accession>A0A3M6UP90</accession>